<evidence type="ECO:0000313" key="6">
    <source>
        <dbReference type="EMBL" id="GAA5024412.1"/>
    </source>
</evidence>
<name>A0ABP9JBF2_9MICO</name>
<feature type="domain" description="Plastocyanin-like" evidence="5">
    <location>
        <begin position="82"/>
        <end position="194"/>
    </location>
</feature>
<dbReference type="Pfam" id="PF07731">
    <property type="entry name" value="Cu-oxidase_2"/>
    <property type="match status" value="1"/>
</dbReference>
<evidence type="ECO:0000259" key="5">
    <source>
        <dbReference type="Pfam" id="PF07732"/>
    </source>
</evidence>
<dbReference type="Gene3D" id="2.60.40.420">
    <property type="entry name" value="Cupredoxins - blue copper proteins"/>
    <property type="match status" value="3"/>
</dbReference>
<dbReference type="PANTHER" id="PTHR48267:SF1">
    <property type="entry name" value="BILIRUBIN OXIDASE"/>
    <property type="match status" value="1"/>
</dbReference>
<dbReference type="EMBL" id="BAABIW010000011">
    <property type="protein sequence ID" value="GAA5024412.1"/>
    <property type="molecule type" value="Genomic_DNA"/>
</dbReference>
<feature type="domain" description="Plastocyanin-like" evidence="4">
    <location>
        <begin position="409"/>
        <end position="503"/>
    </location>
</feature>
<reference evidence="7" key="1">
    <citation type="journal article" date="2019" name="Int. J. Syst. Evol. Microbiol.">
        <title>The Global Catalogue of Microorganisms (GCM) 10K type strain sequencing project: providing services to taxonomists for standard genome sequencing and annotation.</title>
        <authorList>
            <consortium name="The Broad Institute Genomics Platform"/>
            <consortium name="The Broad Institute Genome Sequencing Center for Infectious Disease"/>
            <person name="Wu L."/>
            <person name="Ma J."/>
        </authorList>
    </citation>
    <scope>NUCLEOTIDE SEQUENCE [LARGE SCALE GENOMIC DNA]</scope>
    <source>
        <strain evidence="7">JCM 17687</strain>
    </source>
</reference>
<dbReference type="SUPFAM" id="SSF49503">
    <property type="entry name" value="Cupredoxins"/>
    <property type="match status" value="3"/>
</dbReference>
<evidence type="ECO:0000313" key="7">
    <source>
        <dbReference type="Proteomes" id="UP001500427"/>
    </source>
</evidence>
<dbReference type="Proteomes" id="UP001500427">
    <property type="component" value="Unassembled WGS sequence"/>
</dbReference>
<dbReference type="InterPro" id="IPR006311">
    <property type="entry name" value="TAT_signal"/>
</dbReference>
<evidence type="ECO:0000256" key="1">
    <source>
        <dbReference type="ARBA" id="ARBA00010609"/>
    </source>
</evidence>
<organism evidence="6 7">
    <name type="scientific">Terrabacter aeriphilus</name>
    <dbReference type="NCBI Taxonomy" id="515662"/>
    <lineage>
        <taxon>Bacteria</taxon>
        <taxon>Bacillati</taxon>
        <taxon>Actinomycetota</taxon>
        <taxon>Actinomycetes</taxon>
        <taxon>Micrococcales</taxon>
        <taxon>Intrasporangiaceae</taxon>
        <taxon>Terrabacter</taxon>
    </lineage>
</organism>
<protein>
    <submittedName>
        <fullName evidence="6">Multicopper oxidase family protein</fullName>
    </submittedName>
</protein>
<sequence>MSLSRRDLMKLGVVGGAALALPLERTVRAGTTAQTRLAASRLPKPFTLPFRVPPVLTPTRVDATTDYYKVYMKPVMADVVPGLKTPLWGYNGIVPGPTVRVEQGRRTVMRQVNNLPAKHPVLSYTPWTSVHLHGSPSAPEYDGYASDITNPGQYKDYVYPNTPTARTLWYHDHGLHHTAENVQMGLAAQYLLSDPLEASLPIPHGAYDIPLVVGDAMFATDGSLFWDNHDESGMYGDVILVNGVPWPVMKVARRKYRFRLLNASVSRSYQWSLDSGEPLIVIGTDGGLMPAPQRVRSFRQGMAERYEVVIDFSRYPVGRRVVLNNTSPKNNVDYTNTNKVMAFDVVADDFDPADNTVPDQLNPTNPVMALTAADAVRTRRLDLVRKNSMWTINGHTWDDVVRSGFSLVEGDPREGDVEVWEIRNASGGWFHPVHIHLVDFRVLDRNGKPPMPHELGPKDVVYVGENELVRVVMRFEGRGKYMIHCHNLVHEDHDMMSQFEVRADEESDPLSDPCKSLPETDEI</sequence>
<dbReference type="Pfam" id="PF07732">
    <property type="entry name" value="Cu-oxidase_3"/>
    <property type="match status" value="1"/>
</dbReference>
<dbReference type="InterPro" id="IPR045087">
    <property type="entry name" value="Cu-oxidase_fam"/>
</dbReference>
<evidence type="ECO:0000259" key="4">
    <source>
        <dbReference type="Pfam" id="PF07731"/>
    </source>
</evidence>
<dbReference type="PANTHER" id="PTHR48267">
    <property type="entry name" value="CUPREDOXIN SUPERFAMILY PROTEIN"/>
    <property type="match status" value="1"/>
</dbReference>
<evidence type="ECO:0000259" key="3">
    <source>
        <dbReference type="Pfam" id="PF00394"/>
    </source>
</evidence>
<comment type="caution">
    <text evidence="6">The sequence shown here is derived from an EMBL/GenBank/DDBJ whole genome shotgun (WGS) entry which is preliminary data.</text>
</comment>
<dbReference type="InterPro" id="IPR001117">
    <property type="entry name" value="Cu-oxidase_2nd"/>
</dbReference>
<feature type="region of interest" description="Disordered" evidence="2">
    <location>
        <begin position="502"/>
        <end position="523"/>
    </location>
</feature>
<dbReference type="InterPro" id="IPR011707">
    <property type="entry name" value="Cu-oxidase-like_N"/>
</dbReference>
<proteinExistence type="inferred from homology"/>
<accession>A0ABP9JBF2</accession>
<dbReference type="InterPro" id="IPR011706">
    <property type="entry name" value="Cu-oxidase_C"/>
</dbReference>
<feature type="domain" description="Plastocyanin-like" evidence="3">
    <location>
        <begin position="247"/>
        <end position="338"/>
    </location>
</feature>
<evidence type="ECO:0000256" key="2">
    <source>
        <dbReference type="SAM" id="MobiDB-lite"/>
    </source>
</evidence>
<dbReference type="PROSITE" id="PS51318">
    <property type="entry name" value="TAT"/>
    <property type="match status" value="1"/>
</dbReference>
<dbReference type="CDD" id="cd13889">
    <property type="entry name" value="CuRO_3_BOD"/>
    <property type="match status" value="1"/>
</dbReference>
<comment type="similarity">
    <text evidence="1">Belongs to the multicopper oxidase family.</text>
</comment>
<dbReference type="InterPro" id="IPR008972">
    <property type="entry name" value="Cupredoxin"/>
</dbReference>
<dbReference type="Pfam" id="PF00394">
    <property type="entry name" value="Cu-oxidase"/>
    <property type="match status" value="1"/>
</dbReference>
<gene>
    <name evidence="6" type="ORF">GCM10023258_16440</name>
</gene>
<dbReference type="CDD" id="cd13866">
    <property type="entry name" value="CuRO_2_BOD"/>
    <property type="match status" value="1"/>
</dbReference>
<keyword evidence="7" id="KW-1185">Reference proteome</keyword>
<dbReference type="RefSeq" id="WP_345506981.1">
    <property type="nucleotide sequence ID" value="NZ_BAABIW010000011.1"/>
</dbReference>